<dbReference type="PROSITE" id="PS00893">
    <property type="entry name" value="NUDIX_BOX"/>
    <property type="match status" value="1"/>
</dbReference>
<keyword evidence="9" id="KW-1185">Reference proteome</keyword>
<proteinExistence type="inferred from homology"/>
<dbReference type="Pfam" id="PF00293">
    <property type="entry name" value="NUDIX"/>
    <property type="match status" value="1"/>
</dbReference>
<dbReference type="InterPro" id="IPR000086">
    <property type="entry name" value="NUDIX_hydrolase_dom"/>
</dbReference>
<feature type="compositionally biased region" description="Acidic residues" evidence="6">
    <location>
        <begin position="140"/>
        <end position="155"/>
    </location>
</feature>
<name>A0ABD5S113_9EURY</name>
<evidence type="ECO:0000256" key="1">
    <source>
        <dbReference type="ARBA" id="ARBA00005582"/>
    </source>
</evidence>
<evidence type="ECO:0000256" key="3">
    <source>
        <dbReference type="ARBA" id="ARBA00022741"/>
    </source>
</evidence>
<dbReference type="Gene3D" id="3.90.79.10">
    <property type="entry name" value="Nucleoside Triphosphate Pyrophosphohydrolase"/>
    <property type="match status" value="1"/>
</dbReference>
<dbReference type="SUPFAM" id="SSF55811">
    <property type="entry name" value="Nudix"/>
    <property type="match status" value="1"/>
</dbReference>
<dbReference type="InterPro" id="IPR015797">
    <property type="entry name" value="NUDIX_hydrolase-like_dom_sf"/>
</dbReference>
<dbReference type="AlphaFoldDB" id="A0ABD5S113"/>
<dbReference type="PANTHER" id="PTHR21340">
    <property type="entry name" value="DIADENOSINE 5,5-P1,P4-TETRAPHOSPHATE PYROPHOSPHOHYDROLASE MUTT"/>
    <property type="match status" value="1"/>
</dbReference>
<dbReference type="Proteomes" id="UP001596328">
    <property type="component" value="Unassembled WGS sequence"/>
</dbReference>
<comment type="caution">
    <text evidence="8">The sequence shown here is derived from an EMBL/GenBank/DDBJ whole genome shotgun (WGS) entry which is preliminary data.</text>
</comment>
<evidence type="ECO:0000313" key="9">
    <source>
        <dbReference type="Proteomes" id="UP001596328"/>
    </source>
</evidence>
<keyword evidence="4" id="KW-0378">Hydrolase</keyword>
<dbReference type="InterPro" id="IPR020084">
    <property type="entry name" value="NUDIX_hydrolase_CS"/>
</dbReference>
<feature type="domain" description="Nudix hydrolase" evidence="7">
    <location>
        <begin position="3"/>
        <end position="134"/>
    </location>
</feature>
<dbReference type="CDD" id="cd03428">
    <property type="entry name" value="NUDIX_Ap4A_Nudt2"/>
    <property type="match status" value="1"/>
</dbReference>
<dbReference type="InterPro" id="IPR003565">
    <property type="entry name" value="Tetra_PHTase"/>
</dbReference>
<evidence type="ECO:0000256" key="6">
    <source>
        <dbReference type="SAM" id="MobiDB-lite"/>
    </source>
</evidence>
<gene>
    <name evidence="8" type="ORF">ACFQE1_12315</name>
</gene>
<dbReference type="InterPro" id="IPR051325">
    <property type="entry name" value="Nudix_hydrolase_domain"/>
</dbReference>
<evidence type="ECO:0000259" key="7">
    <source>
        <dbReference type="PROSITE" id="PS51462"/>
    </source>
</evidence>
<evidence type="ECO:0000256" key="2">
    <source>
        <dbReference type="ARBA" id="ARBA00018911"/>
    </source>
</evidence>
<dbReference type="PROSITE" id="PS51462">
    <property type="entry name" value="NUDIX"/>
    <property type="match status" value="1"/>
</dbReference>
<evidence type="ECO:0000256" key="4">
    <source>
        <dbReference type="ARBA" id="ARBA00022801"/>
    </source>
</evidence>
<protein>
    <recommendedName>
        <fullName evidence="2">Bis(5'-nucleosyl)-tetraphosphatase [asymmetrical]</fullName>
    </recommendedName>
    <alternativeName>
        <fullName evidence="5">Diadenosine 5',5'''-P1,P4-tetraphosphate asymmetrical hydrolase</fullName>
    </alternativeName>
</protein>
<evidence type="ECO:0000313" key="8">
    <source>
        <dbReference type="EMBL" id="MFC6725141.1"/>
    </source>
</evidence>
<evidence type="ECO:0000256" key="5">
    <source>
        <dbReference type="ARBA" id="ARBA00032644"/>
    </source>
</evidence>
<sequence>MTVEAVSAGAILFRDTRGRREYLLLKSRPGDWEFPKGGVEGEEELQQTAIREVKEEAGVEDFRLIDGFREEYDYVFEAGGKTIHKTVHLFIARSFEASAELSKEHRDLQWRDYEQAINTITQDGPRDILERAHEYLDELVQEAETDGEGEGEGDDDGGRTYLA</sequence>
<dbReference type="GO" id="GO:0000166">
    <property type="term" value="F:nucleotide binding"/>
    <property type="evidence" value="ECO:0007669"/>
    <property type="project" value="UniProtKB-KW"/>
</dbReference>
<accession>A0ABD5S113</accession>
<keyword evidence="3" id="KW-0547">Nucleotide-binding</keyword>
<comment type="similarity">
    <text evidence="1">Belongs to the Nudix hydrolase family.</text>
</comment>
<dbReference type="PANTHER" id="PTHR21340:SF0">
    <property type="entry name" value="BIS(5'-NUCLEOSYL)-TETRAPHOSPHATASE [ASYMMETRICAL]"/>
    <property type="match status" value="1"/>
</dbReference>
<organism evidence="8 9">
    <name type="scientific">Halobium palmae</name>
    <dbReference type="NCBI Taxonomy" id="1776492"/>
    <lineage>
        <taxon>Archaea</taxon>
        <taxon>Methanobacteriati</taxon>
        <taxon>Methanobacteriota</taxon>
        <taxon>Stenosarchaea group</taxon>
        <taxon>Halobacteria</taxon>
        <taxon>Halobacteriales</taxon>
        <taxon>Haloferacaceae</taxon>
        <taxon>Halobium</taxon>
    </lineage>
</organism>
<dbReference type="GO" id="GO:0016787">
    <property type="term" value="F:hydrolase activity"/>
    <property type="evidence" value="ECO:0007669"/>
    <property type="project" value="UniProtKB-KW"/>
</dbReference>
<reference evidence="8 9" key="1">
    <citation type="journal article" date="2019" name="Int. J. Syst. Evol. Microbiol.">
        <title>The Global Catalogue of Microorganisms (GCM) 10K type strain sequencing project: providing services to taxonomists for standard genome sequencing and annotation.</title>
        <authorList>
            <consortium name="The Broad Institute Genomics Platform"/>
            <consortium name="The Broad Institute Genome Sequencing Center for Infectious Disease"/>
            <person name="Wu L."/>
            <person name="Ma J."/>
        </authorList>
    </citation>
    <scope>NUCLEOTIDE SEQUENCE [LARGE SCALE GENOMIC DNA]</scope>
    <source>
        <strain evidence="8 9">NBRC 111368</strain>
    </source>
</reference>
<dbReference type="EMBL" id="JBHSWU010000402">
    <property type="protein sequence ID" value="MFC6725141.1"/>
    <property type="molecule type" value="Genomic_DNA"/>
</dbReference>
<feature type="region of interest" description="Disordered" evidence="6">
    <location>
        <begin position="140"/>
        <end position="163"/>
    </location>
</feature>